<dbReference type="InterPro" id="IPR036812">
    <property type="entry name" value="NAD(P)_OxRdtase_dom_sf"/>
</dbReference>
<dbReference type="InterPro" id="IPR020471">
    <property type="entry name" value="AKR"/>
</dbReference>
<organism evidence="2 3">
    <name type="scientific">Actinacidiphila epipremni</name>
    <dbReference type="NCBI Taxonomy" id="2053013"/>
    <lineage>
        <taxon>Bacteria</taxon>
        <taxon>Bacillati</taxon>
        <taxon>Actinomycetota</taxon>
        <taxon>Actinomycetes</taxon>
        <taxon>Kitasatosporales</taxon>
        <taxon>Streptomycetaceae</taxon>
        <taxon>Actinacidiphila</taxon>
    </lineage>
</organism>
<feature type="domain" description="NADP-dependent oxidoreductase" evidence="1">
    <location>
        <begin position="29"/>
        <end position="328"/>
    </location>
</feature>
<comment type="caution">
    <text evidence="2">The sequence shown here is derived from an EMBL/GenBank/DDBJ whole genome shotgun (WGS) entry which is preliminary data.</text>
</comment>
<dbReference type="Pfam" id="PF00248">
    <property type="entry name" value="Aldo_ket_red"/>
    <property type="match status" value="1"/>
</dbReference>
<dbReference type="EMBL" id="JAATEJ010000010">
    <property type="protein sequence ID" value="NJP44773.1"/>
    <property type="molecule type" value="Genomic_DNA"/>
</dbReference>
<accession>A0ABX0ZT27</accession>
<dbReference type="PANTHER" id="PTHR42686:SF1">
    <property type="entry name" value="GH17980P-RELATED"/>
    <property type="match status" value="1"/>
</dbReference>
<dbReference type="RefSeq" id="WP_167983621.1">
    <property type="nucleotide sequence ID" value="NZ_JAATEJ010000010.1"/>
</dbReference>
<keyword evidence="3" id="KW-1185">Reference proteome</keyword>
<dbReference type="Proteomes" id="UP000734511">
    <property type="component" value="Unassembled WGS sequence"/>
</dbReference>
<evidence type="ECO:0000313" key="2">
    <source>
        <dbReference type="EMBL" id="NJP44773.1"/>
    </source>
</evidence>
<gene>
    <name evidence="2" type="ORF">HCN08_15430</name>
</gene>
<dbReference type="Gene3D" id="3.20.20.100">
    <property type="entry name" value="NADP-dependent oxidoreductase domain"/>
    <property type="match status" value="1"/>
</dbReference>
<dbReference type="InterPro" id="IPR023210">
    <property type="entry name" value="NADP_OxRdtase_dom"/>
</dbReference>
<protein>
    <submittedName>
        <fullName evidence="2">Aldo/keto reductase</fullName>
    </submittedName>
</protein>
<evidence type="ECO:0000259" key="1">
    <source>
        <dbReference type="Pfam" id="PF00248"/>
    </source>
</evidence>
<name>A0ABX0ZT27_9ACTN</name>
<dbReference type="PANTHER" id="PTHR42686">
    <property type="entry name" value="GH17980P-RELATED"/>
    <property type="match status" value="1"/>
</dbReference>
<dbReference type="SUPFAM" id="SSF51430">
    <property type="entry name" value="NAD(P)-linked oxidoreductase"/>
    <property type="match status" value="1"/>
</dbReference>
<reference evidence="2 3" key="1">
    <citation type="submission" date="2020-03" db="EMBL/GenBank/DDBJ databases">
        <title>WGS of actinomycetes isolated from Thailand.</title>
        <authorList>
            <person name="Thawai C."/>
        </authorList>
    </citation>
    <scope>NUCLEOTIDE SEQUENCE [LARGE SCALE GENOMIC DNA]</scope>
    <source>
        <strain evidence="2 3">PRB2-1</strain>
    </source>
</reference>
<sequence>MKETHDSRTGRRVVHGTPLGRTGVAVGALGFGAAPLGNLYRPVPDGDAKAAVDAAWESGIRYFDTAPHYGLGLSERRLGAALAGRPRRDYVVSTKVGRLLVPNPSPRGSDLAAGGFAVPDTLARRPDYSRDGVLRSLEASLRRLRLDRVDIVYVHDPDDHMDQALAQALPALAELRDQGVVGAIGAGMNRVAPLVRIAEEGCADVLMVAGRWTLADRSALPLLDLCAARGIGVVAAAPFNSGLLSRPWPPEDASYDYGRAPAAVLERARAFARVCREHGTVLPHAALRFPLRHPAVACVVAGTRTAAEAVSAAGWASRDLPPGTWAALDPPARGDGA</sequence>
<dbReference type="CDD" id="cd19152">
    <property type="entry name" value="AKR_AKR15A"/>
    <property type="match status" value="1"/>
</dbReference>
<proteinExistence type="predicted"/>
<evidence type="ECO:0000313" key="3">
    <source>
        <dbReference type="Proteomes" id="UP000734511"/>
    </source>
</evidence>